<dbReference type="InterPro" id="IPR031571">
    <property type="entry name" value="RcpC_dom"/>
</dbReference>
<dbReference type="InterPro" id="IPR013974">
    <property type="entry name" value="SAF"/>
</dbReference>
<gene>
    <name evidence="3" type="ORF">MFFC18_08260</name>
</gene>
<evidence type="ECO:0000259" key="2">
    <source>
        <dbReference type="SMART" id="SM00858"/>
    </source>
</evidence>
<organism evidence="3 4">
    <name type="scientific">Mariniblastus fucicola</name>
    <dbReference type="NCBI Taxonomy" id="980251"/>
    <lineage>
        <taxon>Bacteria</taxon>
        <taxon>Pseudomonadati</taxon>
        <taxon>Planctomycetota</taxon>
        <taxon>Planctomycetia</taxon>
        <taxon>Pirellulales</taxon>
        <taxon>Pirellulaceae</taxon>
        <taxon>Mariniblastus</taxon>
    </lineage>
</organism>
<dbReference type="NCBIfam" id="TIGR03177">
    <property type="entry name" value="pilus_cpaB"/>
    <property type="match status" value="1"/>
</dbReference>
<dbReference type="CDD" id="cd11614">
    <property type="entry name" value="SAF_CpaB_FlgA_like"/>
    <property type="match status" value="1"/>
</dbReference>
<keyword evidence="4" id="KW-1185">Reference proteome</keyword>
<dbReference type="AlphaFoldDB" id="A0A5B9P720"/>
<feature type="region of interest" description="Disordered" evidence="1">
    <location>
        <begin position="281"/>
        <end position="331"/>
    </location>
</feature>
<dbReference type="Proteomes" id="UP000322214">
    <property type="component" value="Chromosome"/>
</dbReference>
<dbReference type="SMART" id="SM00858">
    <property type="entry name" value="SAF"/>
    <property type="match status" value="1"/>
</dbReference>
<feature type="compositionally biased region" description="Low complexity" evidence="1">
    <location>
        <begin position="287"/>
        <end position="301"/>
    </location>
</feature>
<dbReference type="EMBL" id="CP042912">
    <property type="protein sequence ID" value="QEG20975.1"/>
    <property type="molecule type" value="Genomic_DNA"/>
</dbReference>
<dbReference type="STRING" id="980251.GCA_001642875_02874"/>
<proteinExistence type="predicted"/>
<evidence type="ECO:0000256" key="1">
    <source>
        <dbReference type="SAM" id="MobiDB-lite"/>
    </source>
</evidence>
<protein>
    <recommendedName>
        <fullName evidence="2">SAF domain-containing protein</fullName>
    </recommendedName>
</protein>
<dbReference type="InterPro" id="IPR017592">
    <property type="entry name" value="Pilus_assmbl_Flp-typ_CpaB"/>
</dbReference>
<dbReference type="RefSeq" id="WP_075085100.1">
    <property type="nucleotide sequence ID" value="NZ_CP042912.1"/>
</dbReference>
<sequence>MKSKQLVLIAIALLCGLVSAIGIIQAMGNSGDVAEKIPMGPVLVASAHLDHKAELTEENVSLENWPTNLIPEGAATDFAEVKSKFITTRLRTGQAIILDDVFNRNEIPGLAIPPNHKVINIKVPPEDLLGGLLRPGDRVDIIGIFNMRRGGEQKSETKTFLKGIRVFNIGASTSAQDSKKNGSASGIVGVLVTESQSEKIVWAKKNGEIRLAMIGDNVAASEEDPDFPMDEEEPEATPASMPSFDFTLPKAAPKFDKSKLRQVKVYSQGTVQISYFDDDGNQIEVQGSRGSMGPPVGMPSGARGLPPVDYEGFDGSAELPNGIEEDQYRGE</sequence>
<name>A0A5B9P720_9BACT</name>
<dbReference type="OrthoDB" id="281109at2"/>
<dbReference type="Pfam" id="PF16976">
    <property type="entry name" value="RcpC"/>
    <property type="match status" value="1"/>
</dbReference>
<feature type="region of interest" description="Disordered" evidence="1">
    <location>
        <begin position="221"/>
        <end position="244"/>
    </location>
</feature>
<accession>A0A5B9P720</accession>
<reference evidence="3 4" key="1">
    <citation type="submission" date="2019-08" db="EMBL/GenBank/DDBJ databases">
        <title>Deep-cultivation of Planctomycetes and their phenomic and genomic characterization uncovers novel biology.</title>
        <authorList>
            <person name="Wiegand S."/>
            <person name="Jogler M."/>
            <person name="Boedeker C."/>
            <person name="Pinto D."/>
            <person name="Vollmers J."/>
            <person name="Rivas-Marin E."/>
            <person name="Kohn T."/>
            <person name="Peeters S.H."/>
            <person name="Heuer A."/>
            <person name="Rast P."/>
            <person name="Oberbeckmann S."/>
            <person name="Bunk B."/>
            <person name="Jeske O."/>
            <person name="Meyerdierks A."/>
            <person name="Storesund J.E."/>
            <person name="Kallscheuer N."/>
            <person name="Luecker S."/>
            <person name="Lage O.M."/>
            <person name="Pohl T."/>
            <person name="Merkel B.J."/>
            <person name="Hornburger P."/>
            <person name="Mueller R.-W."/>
            <person name="Bruemmer F."/>
            <person name="Labrenz M."/>
            <person name="Spormann A.M."/>
            <person name="Op den Camp H."/>
            <person name="Overmann J."/>
            <person name="Amann R."/>
            <person name="Jetten M.S.M."/>
            <person name="Mascher T."/>
            <person name="Medema M.H."/>
            <person name="Devos D.P."/>
            <person name="Kaster A.-K."/>
            <person name="Ovreas L."/>
            <person name="Rohde M."/>
            <person name="Galperin M.Y."/>
            <person name="Jogler C."/>
        </authorList>
    </citation>
    <scope>NUCLEOTIDE SEQUENCE [LARGE SCALE GENOMIC DNA]</scope>
    <source>
        <strain evidence="3 4">FC18</strain>
    </source>
</reference>
<feature type="compositionally biased region" description="Acidic residues" evidence="1">
    <location>
        <begin position="221"/>
        <end position="235"/>
    </location>
</feature>
<evidence type="ECO:0000313" key="4">
    <source>
        <dbReference type="Proteomes" id="UP000322214"/>
    </source>
</evidence>
<evidence type="ECO:0000313" key="3">
    <source>
        <dbReference type="EMBL" id="QEG20975.1"/>
    </source>
</evidence>
<dbReference type="KEGG" id="mff:MFFC18_08260"/>
<feature type="domain" description="SAF" evidence="2">
    <location>
        <begin position="40"/>
        <end position="102"/>
    </location>
</feature>